<dbReference type="Pfam" id="PF02652">
    <property type="entry name" value="Lactate_perm"/>
    <property type="match status" value="1"/>
</dbReference>
<protein>
    <recommendedName>
        <fullName evidence="8">L-lactate permease</fullName>
    </recommendedName>
</protein>
<dbReference type="Proteomes" id="UP000594975">
    <property type="component" value="Chromosome"/>
</dbReference>
<evidence type="ECO:0000256" key="7">
    <source>
        <dbReference type="ARBA" id="ARBA00023136"/>
    </source>
</evidence>
<organism evidence="9 10">
    <name type="scientific">Rothia kristinae</name>
    <dbReference type="NCBI Taxonomy" id="37923"/>
    <lineage>
        <taxon>Bacteria</taxon>
        <taxon>Bacillati</taxon>
        <taxon>Actinomycetota</taxon>
        <taxon>Actinomycetes</taxon>
        <taxon>Micrococcales</taxon>
        <taxon>Micrococcaceae</taxon>
        <taxon>Rothia</taxon>
    </lineage>
</organism>
<keyword evidence="7 8" id="KW-0472">Membrane</keyword>
<dbReference type="RefSeq" id="WP_129357590.1">
    <property type="nucleotide sequence ID" value="NZ_CP065738.1"/>
</dbReference>
<dbReference type="InterPro" id="IPR003804">
    <property type="entry name" value="Lactate_perm"/>
</dbReference>
<keyword evidence="3 8" id="KW-0813">Transport</keyword>
<dbReference type="GO" id="GO:0005886">
    <property type="term" value="C:plasma membrane"/>
    <property type="evidence" value="ECO:0007669"/>
    <property type="project" value="UniProtKB-SubCell"/>
</dbReference>
<keyword evidence="4 8" id="KW-1003">Cell membrane</keyword>
<gene>
    <name evidence="9" type="ORF">I6G21_08295</name>
</gene>
<proteinExistence type="inferred from homology"/>
<keyword evidence="5 8" id="KW-0812">Transmembrane</keyword>
<evidence type="ECO:0000256" key="3">
    <source>
        <dbReference type="ARBA" id="ARBA00022448"/>
    </source>
</evidence>
<feature type="transmembrane region" description="Helical" evidence="8">
    <location>
        <begin position="189"/>
        <end position="212"/>
    </location>
</feature>
<dbReference type="GO" id="GO:0015129">
    <property type="term" value="F:lactate transmembrane transporter activity"/>
    <property type="evidence" value="ECO:0007669"/>
    <property type="project" value="UniProtKB-UniRule"/>
</dbReference>
<dbReference type="GO" id="GO:0015295">
    <property type="term" value="F:solute:proton symporter activity"/>
    <property type="evidence" value="ECO:0007669"/>
    <property type="project" value="TreeGrafter"/>
</dbReference>
<comment type="similarity">
    <text evidence="2 8">Belongs to the lactate permease family.</text>
</comment>
<evidence type="ECO:0000256" key="2">
    <source>
        <dbReference type="ARBA" id="ARBA00010100"/>
    </source>
</evidence>
<feature type="transmembrane region" description="Helical" evidence="8">
    <location>
        <begin position="40"/>
        <end position="60"/>
    </location>
</feature>
<evidence type="ECO:0000256" key="1">
    <source>
        <dbReference type="ARBA" id="ARBA00004651"/>
    </source>
</evidence>
<dbReference type="GeneID" id="61263387"/>
<feature type="transmembrane region" description="Helical" evidence="8">
    <location>
        <begin position="402"/>
        <end position="422"/>
    </location>
</feature>
<feature type="transmembrane region" description="Helical" evidence="8">
    <location>
        <begin position="156"/>
        <end position="177"/>
    </location>
</feature>
<evidence type="ECO:0000313" key="9">
    <source>
        <dbReference type="EMBL" id="QPT53268.1"/>
    </source>
</evidence>
<feature type="transmembrane region" description="Helical" evidence="8">
    <location>
        <begin position="428"/>
        <end position="453"/>
    </location>
</feature>
<evidence type="ECO:0000256" key="4">
    <source>
        <dbReference type="ARBA" id="ARBA00022475"/>
    </source>
</evidence>
<dbReference type="EMBL" id="CP065738">
    <property type="protein sequence ID" value="QPT53268.1"/>
    <property type="molecule type" value="Genomic_DNA"/>
</dbReference>
<evidence type="ECO:0000256" key="8">
    <source>
        <dbReference type="RuleBase" id="RU365092"/>
    </source>
</evidence>
<keyword evidence="6 8" id="KW-1133">Transmembrane helix</keyword>
<dbReference type="PANTHER" id="PTHR30003">
    <property type="entry name" value="L-LACTATE PERMEASE"/>
    <property type="match status" value="1"/>
</dbReference>
<name>A0A7T3CII2_9MICC</name>
<dbReference type="NCBIfam" id="TIGR00795">
    <property type="entry name" value="lctP"/>
    <property type="match status" value="1"/>
</dbReference>
<dbReference type="AlphaFoldDB" id="A0A7T3CII2"/>
<dbReference type="PANTHER" id="PTHR30003:SF5">
    <property type="entry name" value="L-LACTATE PERMEASE"/>
    <property type="match status" value="1"/>
</dbReference>
<feature type="transmembrane region" description="Helical" evidence="8">
    <location>
        <begin position="66"/>
        <end position="89"/>
    </location>
</feature>
<comment type="subcellular location">
    <subcellularLocation>
        <location evidence="1 8">Cell membrane</location>
        <topology evidence="1 8">Multi-pass membrane protein</topology>
    </subcellularLocation>
</comment>
<feature type="transmembrane region" description="Helical" evidence="8">
    <location>
        <begin position="12"/>
        <end position="33"/>
    </location>
</feature>
<feature type="transmembrane region" description="Helical" evidence="8">
    <location>
        <begin position="224"/>
        <end position="244"/>
    </location>
</feature>
<feature type="transmembrane region" description="Helical" evidence="8">
    <location>
        <begin position="295"/>
        <end position="314"/>
    </location>
</feature>
<evidence type="ECO:0000256" key="5">
    <source>
        <dbReference type="ARBA" id="ARBA00022692"/>
    </source>
</evidence>
<accession>A0A7T3CII2</accession>
<feature type="transmembrane region" description="Helical" evidence="8">
    <location>
        <begin position="358"/>
        <end position="381"/>
    </location>
</feature>
<dbReference type="KEGG" id="rkr:I6G21_08295"/>
<feature type="transmembrane region" description="Helical" evidence="8">
    <location>
        <begin position="520"/>
        <end position="542"/>
    </location>
</feature>
<comment type="function">
    <text evidence="8">Uptake of L-lactate across the membrane. Can also transport D-lactate and glycolate.</text>
</comment>
<evidence type="ECO:0000256" key="6">
    <source>
        <dbReference type="ARBA" id="ARBA00022989"/>
    </source>
</evidence>
<sequence length="543" mass="56131">MFLQHYDPLGSLWLSALVAALPILVFLLGLTLFKLKGITAAIIALALTAVLGTAVFGLPVPSAASAAVYGVLNGLWPIGWIVLMAVWLYRIAVRAGKFETIRASIAAISTDQRVQVLLIAYCFGGFLEGAAGFGIPIAICAALLVALGFEPLRAAMLALVANAAAGSYGAIGIPVIVGAQQGGVGLHELSAMMVLVTILVTAAVPFLLMAIMDGWRGLRETFPVALVSGLVFGGLQAAVLLLLGPELADIVPPLGAMVALTVTMRRWQPKRIYREPGAPEPAAATGGDRPAGRQVLAAWSPFYILSVLILLWSLPGVKALTAPGGPLSFTSLSLQMPALHQAVARTTPIVEQDAPLTAVWNLNLLSASGTAILVAAIITVLSTRAIGWREAGQELAGAWRQLSTPILMICLVMAVANIMSFAGMSSTLGLALAAAGSVFPLLSPIIGWIGVFVTGSVVNSNTLFAGLQAVTAGQIGVNQTLLVASSTAGGLMAKVVSPQSIAIATAAVDRSGQESRLMRLALPYSLGLLAYACLWVLALSLVL</sequence>
<evidence type="ECO:0000313" key="10">
    <source>
        <dbReference type="Proteomes" id="UP000594975"/>
    </source>
</evidence>
<reference evidence="9 10" key="1">
    <citation type="submission" date="2020-12" db="EMBL/GenBank/DDBJ databases">
        <title>FDA dAtabase for Regulatory Grade micrObial Sequences (FDA-ARGOS): Supporting development and validation of Infectious Disease Dx tests.</title>
        <authorList>
            <person name="Sproer C."/>
            <person name="Gronow S."/>
            <person name="Severitt S."/>
            <person name="Schroder I."/>
            <person name="Tallon L."/>
            <person name="Sadzewicz L."/>
            <person name="Zhao X."/>
            <person name="Boylan J."/>
            <person name="Ott S."/>
            <person name="Bowen H."/>
            <person name="Vavikolanu K."/>
            <person name="Mehta A."/>
            <person name="Aluvathingal J."/>
            <person name="Nadendla S."/>
            <person name="Lowell S."/>
            <person name="Myers T."/>
            <person name="Yan Y."/>
            <person name="Sichtig H."/>
        </authorList>
    </citation>
    <scope>NUCLEOTIDE SEQUENCE [LARGE SCALE GENOMIC DNA]</scope>
    <source>
        <strain evidence="9 10">FDAARGOS_864</strain>
    </source>
</reference>